<dbReference type="GeneID" id="31019024"/>
<feature type="compositionally biased region" description="Polar residues" evidence="1">
    <location>
        <begin position="22"/>
        <end position="31"/>
    </location>
</feature>
<evidence type="ECO:0000313" key="2">
    <source>
        <dbReference type="EMBL" id="OJD29845.1"/>
    </source>
</evidence>
<feature type="compositionally biased region" description="Polar residues" evidence="1">
    <location>
        <begin position="68"/>
        <end position="99"/>
    </location>
</feature>
<sequence>MEQQNRDYAAALPGAPSGLAPQNNQPNSNIGPQALNAVVMGHGPPPSQQTYFQAASFSGNPPVIAGTHVQTQQPSTLAPTTNPMGLQASTFAPGNSQPQAFPIPSANRATPRAHAPNQERRLQRRATPPDE</sequence>
<gene>
    <name evidence="2" type="ORF">BKCO1_7100010</name>
</gene>
<reference evidence="2 3" key="1">
    <citation type="submission" date="2016-10" db="EMBL/GenBank/DDBJ databases">
        <title>Proteomics and genomics reveal pathogen-plant mechanisms compatible with a hemibiotrophic lifestyle of Diplodia corticola.</title>
        <authorList>
            <person name="Fernandes I."/>
            <person name="De Jonge R."/>
            <person name="Van De Peer Y."/>
            <person name="Devreese B."/>
            <person name="Alves A."/>
            <person name="Esteves A.C."/>
        </authorList>
    </citation>
    <scope>NUCLEOTIDE SEQUENCE [LARGE SCALE GENOMIC DNA]</scope>
    <source>
        <strain evidence="2 3">CBS 112549</strain>
    </source>
</reference>
<feature type="region of interest" description="Disordered" evidence="1">
    <location>
        <begin position="1"/>
        <end position="131"/>
    </location>
</feature>
<dbReference type="Proteomes" id="UP000183809">
    <property type="component" value="Unassembled WGS sequence"/>
</dbReference>
<dbReference type="EMBL" id="MNUE01000071">
    <property type="protein sequence ID" value="OJD29845.1"/>
    <property type="molecule type" value="Genomic_DNA"/>
</dbReference>
<evidence type="ECO:0000256" key="1">
    <source>
        <dbReference type="SAM" id="MobiDB-lite"/>
    </source>
</evidence>
<proteinExistence type="predicted"/>
<feature type="compositionally biased region" description="Polar residues" evidence="1">
    <location>
        <begin position="48"/>
        <end position="59"/>
    </location>
</feature>
<evidence type="ECO:0000313" key="3">
    <source>
        <dbReference type="Proteomes" id="UP000183809"/>
    </source>
</evidence>
<comment type="caution">
    <text evidence="2">The sequence shown here is derived from an EMBL/GenBank/DDBJ whole genome shotgun (WGS) entry which is preliminary data.</text>
</comment>
<name>A0A1J9RQL5_9PEZI</name>
<feature type="compositionally biased region" description="Low complexity" evidence="1">
    <location>
        <begin position="9"/>
        <end position="21"/>
    </location>
</feature>
<accession>A0A1J9RQL5</accession>
<keyword evidence="3" id="KW-1185">Reference proteome</keyword>
<protein>
    <submittedName>
        <fullName evidence="2">Uncharacterized protein</fullName>
    </submittedName>
</protein>
<dbReference type="RefSeq" id="XP_020126105.1">
    <property type="nucleotide sequence ID" value="XM_020278763.1"/>
</dbReference>
<organism evidence="2 3">
    <name type="scientific">Diplodia corticola</name>
    <dbReference type="NCBI Taxonomy" id="236234"/>
    <lineage>
        <taxon>Eukaryota</taxon>
        <taxon>Fungi</taxon>
        <taxon>Dikarya</taxon>
        <taxon>Ascomycota</taxon>
        <taxon>Pezizomycotina</taxon>
        <taxon>Dothideomycetes</taxon>
        <taxon>Dothideomycetes incertae sedis</taxon>
        <taxon>Botryosphaeriales</taxon>
        <taxon>Botryosphaeriaceae</taxon>
        <taxon>Diplodia</taxon>
    </lineage>
</organism>
<dbReference type="AlphaFoldDB" id="A0A1J9RQL5"/>